<evidence type="ECO:0000256" key="1">
    <source>
        <dbReference type="SAM" id="MobiDB-lite"/>
    </source>
</evidence>
<sequence>MVPPVEGPLPVVHPLAGPQGPAQLGLGRQDGTPPAPRPQTSVESVGPVRKAEARG</sequence>
<feature type="region of interest" description="Disordered" evidence="1">
    <location>
        <begin position="1"/>
        <end position="55"/>
    </location>
</feature>
<proteinExistence type="predicted"/>
<dbReference type="Proteomes" id="UP000321197">
    <property type="component" value="Unassembled WGS sequence"/>
</dbReference>
<name>A0A511R2M1_9DEIN</name>
<dbReference type="EMBL" id="BJXL01000064">
    <property type="protein sequence ID" value="GEM83858.1"/>
    <property type="molecule type" value="Genomic_DNA"/>
</dbReference>
<dbReference type="AlphaFoldDB" id="A0A511R2M1"/>
<comment type="caution">
    <text evidence="2">The sequence shown here is derived from an EMBL/GenBank/DDBJ whole genome shotgun (WGS) entry which is preliminary data.</text>
</comment>
<protein>
    <submittedName>
        <fullName evidence="2">Uncharacterized protein</fullName>
    </submittedName>
</protein>
<organism evidence="2 3">
    <name type="scientific">Meiothermus hypogaeus NBRC 106114</name>
    <dbReference type="NCBI Taxonomy" id="1227553"/>
    <lineage>
        <taxon>Bacteria</taxon>
        <taxon>Thermotogati</taxon>
        <taxon>Deinococcota</taxon>
        <taxon>Deinococci</taxon>
        <taxon>Thermales</taxon>
        <taxon>Thermaceae</taxon>
        <taxon>Meiothermus</taxon>
    </lineage>
</organism>
<evidence type="ECO:0000313" key="2">
    <source>
        <dbReference type="EMBL" id="GEM83858.1"/>
    </source>
</evidence>
<gene>
    <name evidence="2" type="ORF">MHY01S_20240</name>
</gene>
<accession>A0A511R2M1</accession>
<evidence type="ECO:0000313" key="3">
    <source>
        <dbReference type="Proteomes" id="UP000321197"/>
    </source>
</evidence>
<reference evidence="2 3" key="1">
    <citation type="submission" date="2019-07" db="EMBL/GenBank/DDBJ databases">
        <title>Whole genome shotgun sequence of Meiothermus hypogaeus NBRC 106114.</title>
        <authorList>
            <person name="Hosoyama A."/>
            <person name="Uohara A."/>
            <person name="Ohji S."/>
            <person name="Ichikawa N."/>
        </authorList>
    </citation>
    <scope>NUCLEOTIDE SEQUENCE [LARGE SCALE GENOMIC DNA]</scope>
    <source>
        <strain evidence="2 3">NBRC 106114</strain>
    </source>
</reference>